<organism evidence="1 2">
    <name type="scientific">Guyanagaster necrorhizus</name>
    <dbReference type="NCBI Taxonomy" id="856835"/>
    <lineage>
        <taxon>Eukaryota</taxon>
        <taxon>Fungi</taxon>
        <taxon>Dikarya</taxon>
        <taxon>Basidiomycota</taxon>
        <taxon>Agaricomycotina</taxon>
        <taxon>Agaricomycetes</taxon>
        <taxon>Agaricomycetidae</taxon>
        <taxon>Agaricales</taxon>
        <taxon>Marasmiineae</taxon>
        <taxon>Physalacriaceae</taxon>
        <taxon>Guyanagaster</taxon>
    </lineage>
</organism>
<name>A0A9P7VSZ4_9AGAR</name>
<evidence type="ECO:0000313" key="2">
    <source>
        <dbReference type="Proteomes" id="UP000812287"/>
    </source>
</evidence>
<comment type="caution">
    <text evidence="1">The sequence shown here is derived from an EMBL/GenBank/DDBJ whole genome shotgun (WGS) entry which is preliminary data.</text>
</comment>
<dbReference type="OrthoDB" id="3270019at2759"/>
<accession>A0A9P7VSZ4</accession>
<dbReference type="RefSeq" id="XP_043039507.1">
    <property type="nucleotide sequence ID" value="XM_043184193.1"/>
</dbReference>
<protein>
    <submittedName>
        <fullName evidence="1">Uncharacterized protein</fullName>
    </submittedName>
</protein>
<gene>
    <name evidence="1" type="ORF">BT62DRAFT_920070</name>
</gene>
<sequence>MYLVGIPLILHLPSSPLAFFARDAVGYRRALEEGRIYLEDIPMGVRVGFIRFFYACLGLMIQFDFDRSSPAARDMESKLFRSHLKIPLVIPQDRQYMTAAYPSEPILVEAASQLLPGSRLDVLVPCALREAQSEGLLSKDNRRQLVGKCIVILAQKRAVTRLLPSSRLPVGYMVAHDHPVSVLALLDETFNAKCFSVNAVDFIIVMHNGSLQNPLSDSSTSQLAFQIQNCTEEVSVLVERQTITPARQDLPILSLFIQLGIEDKSKHRVESFNLMETGRIIRSIRSDVLPMFTICEYFEVSYSETGFLLRQGRIIELAAGRDEERGRYQEGPGDHSLILYILWFRNLSSSSDMWTGNEPDGKISWVLGDSSLHREFEKDRKCRENMGRDKGIGTWSADRDVEYWSPTNYLSLNYLYRTGEIQEEHICA</sequence>
<dbReference type="GeneID" id="66106490"/>
<evidence type="ECO:0000313" key="1">
    <source>
        <dbReference type="EMBL" id="KAG7446007.1"/>
    </source>
</evidence>
<keyword evidence="2" id="KW-1185">Reference proteome</keyword>
<dbReference type="EMBL" id="MU250535">
    <property type="protein sequence ID" value="KAG7446007.1"/>
    <property type="molecule type" value="Genomic_DNA"/>
</dbReference>
<dbReference type="Proteomes" id="UP000812287">
    <property type="component" value="Unassembled WGS sequence"/>
</dbReference>
<proteinExistence type="predicted"/>
<reference evidence="1" key="1">
    <citation type="submission" date="2020-11" db="EMBL/GenBank/DDBJ databases">
        <title>Adaptations for nitrogen fixation in a non-lichenized fungal sporocarp promotes dispersal by wood-feeding termites.</title>
        <authorList>
            <consortium name="DOE Joint Genome Institute"/>
            <person name="Koch R.A."/>
            <person name="Yoon G."/>
            <person name="Arayal U."/>
            <person name="Lail K."/>
            <person name="Amirebrahimi M."/>
            <person name="Labutti K."/>
            <person name="Lipzen A."/>
            <person name="Riley R."/>
            <person name="Barry K."/>
            <person name="Henrissat B."/>
            <person name="Grigoriev I.V."/>
            <person name="Herr J.R."/>
            <person name="Aime M.C."/>
        </authorList>
    </citation>
    <scope>NUCLEOTIDE SEQUENCE</scope>
    <source>
        <strain evidence="1">MCA 3950</strain>
    </source>
</reference>
<dbReference type="AlphaFoldDB" id="A0A9P7VSZ4"/>